<evidence type="ECO:0000256" key="3">
    <source>
        <dbReference type="ARBA" id="ARBA00006932"/>
    </source>
</evidence>
<dbReference type="PROSITE" id="PS51406">
    <property type="entry name" value="FIBRINOGEN_C_2"/>
    <property type="match status" value="1"/>
</dbReference>
<sequence>MQHRGLAVVRSPSQERQQRISGRAVPDQRGIPRGIGMGNKMKPCMGLLLALAFLMAALGPRAGFAQETESGSCAQLKELSQCGVDKIFFQGQPGIPGMPGMPGTNGLPGAKGDPGPQGPPGEKGSPGAMGKAGPKGDKGEASSSASSQQQGARNCKELLEQGEGLSGWYTIHPEPGRRLTVFCDMETDGGGWLVFQRRQDGSVDFYRGWEAYKRGFGNQASEFWLGNDNIHFLTSTGTYQLRIEARDFNESSTFAKYSSFKMLSERENYTLALGSYSDGTMGDSFSGHNRLGFSTRDKDHDTYGGSCAILYKGGWWYGQCHSSNLNGLYLKGEHSSYANGINWSTGKGHHYSYKYVDMKIRPQ</sequence>
<dbReference type="GO" id="GO:0097367">
    <property type="term" value="F:carbohydrate derivative binding"/>
    <property type="evidence" value="ECO:0007669"/>
    <property type="project" value="TreeGrafter"/>
</dbReference>
<keyword evidence="5" id="KW-0800">Toxin</keyword>
<evidence type="ECO:0000313" key="13">
    <source>
        <dbReference type="Ensembl" id="ENSCABP00000013107.1"/>
    </source>
</evidence>
<dbReference type="Pfam" id="PF01391">
    <property type="entry name" value="Collagen"/>
    <property type="match status" value="1"/>
</dbReference>
<reference evidence="13" key="2">
    <citation type="submission" date="2025-09" db="UniProtKB">
        <authorList>
            <consortium name="Ensembl"/>
        </authorList>
    </citation>
    <scope>IDENTIFICATION</scope>
</reference>
<proteinExistence type="inferred from homology"/>
<dbReference type="InterPro" id="IPR036056">
    <property type="entry name" value="Fibrinogen-like_C"/>
</dbReference>
<evidence type="ECO:0000256" key="6">
    <source>
        <dbReference type="ARBA" id="ARBA00022729"/>
    </source>
</evidence>
<dbReference type="SMART" id="SM00186">
    <property type="entry name" value="FBG"/>
    <property type="match status" value="1"/>
</dbReference>
<dbReference type="SUPFAM" id="SSF56496">
    <property type="entry name" value="Fibrinogen C-terminal domain-like"/>
    <property type="match status" value="1"/>
</dbReference>
<evidence type="ECO:0000256" key="1">
    <source>
        <dbReference type="ARBA" id="ARBA00003654"/>
    </source>
</evidence>
<feature type="region of interest" description="Disordered" evidence="11">
    <location>
        <begin position="93"/>
        <end position="154"/>
    </location>
</feature>
<name>A0A8C0GTJ5_CHEAB</name>
<dbReference type="Gene3D" id="3.90.215.10">
    <property type="entry name" value="Gamma Fibrinogen, chain A, domain 1"/>
    <property type="match status" value="1"/>
</dbReference>
<dbReference type="GeneTree" id="ENSGT00940000163282"/>
<evidence type="ECO:0000256" key="5">
    <source>
        <dbReference type="ARBA" id="ARBA00022656"/>
    </source>
</evidence>
<dbReference type="InterPro" id="IPR020837">
    <property type="entry name" value="Fibrinogen_CS"/>
</dbReference>
<dbReference type="GO" id="GO:0090729">
    <property type="term" value="F:toxin activity"/>
    <property type="evidence" value="ECO:0007669"/>
    <property type="project" value="UniProtKB-KW"/>
</dbReference>
<feature type="compositionally biased region" description="Low complexity" evidence="11">
    <location>
        <begin position="141"/>
        <end position="152"/>
    </location>
</feature>
<keyword evidence="6" id="KW-0732">Signal</keyword>
<dbReference type="AlphaFoldDB" id="A0A8C0GTJ5"/>
<gene>
    <name evidence="13" type="primary">LOC116838011</name>
</gene>
<keyword evidence="7" id="KW-1015">Disulfide bond</keyword>
<evidence type="ECO:0000256" key="8">
    <source>
        <dbReference type="ARBA" id="ARBA00023220"/>
    </source>
</evidence>
<comment type="function">
    <text evidence="1">Initiates complement activation and/or interferes in platelet aggregation and/or blood coagulation.</text>
</comment>
<dbReference type="NCBIfam" id="NF040941">
    <property type="entry name" value="GGGWT_bact"/>
    <property type="match status" value="1"/>
</dbReference>
<feature type="region of interest" description="Disordered" evidence="11">
    <location>
        <begin position="1"/>
        <end position="36"/>
    </location>
</feature>
<dbReference type="GO" id="GO:0001867">
    <property type="term" value="P:complement activation, lectin pathway"/>
    <property type="evidence" value="ECO:0007669"/>
    <property type="project" value="TreeGrafter"/>
</dbReference>
<evidence type="ECO:0000259" key="12">
    <source>
        <dbReference type="PROSITE" id="PS51406"/>
    </source>
</evidence>
<keyword evidence="8" id="KW-1216">Complement system impairing toxin</keyword>
<organism evidence="13 14">
    <name type="scientific">Chelonoidis abingdonii</name>
    <name type="common">Abingdon island giant tortoise</name>
    <name type="synonym">Testudo abingdonii</name>
    <dbReference type="NCBI Taxonomy" id="106734"/>
    <lineage>
        <taxon>Eukaryota</taxon>
        <taxon>Metazoa</taxon>
        <taxon>Chordata</taxon>
        <taxon>Craniata</taxon>
        <taxon>Vertebrata</taxon>
        <taxon>Euteleostomi</taxon>
        <taxon>Archelosauria</taxon>
        <taxon>Testudinata</taxon>
        <taxon>Testudines</taxon>
        <taxon>Cryptodira</taxon>
        <taxon>Durocryptodira</taxon>
        <taxon>Testudinoidea</taxon>
        <taxon>Testudinidae</taxon>
        <taxon>Chelonoidis</taxon>
    </lineage>
</organism>
<dbReference type="CDD" id="cd00087">
    <property type="entry name" value="FReD"/>
    <property type="match status" value="1"/>
</dbReference>
<evidence type="ECO:0000313" key="14">
    <source>
        <dbReference type="Proteomes" id="UP000694404"/>
    </source>
</evidence>
<dbReference type="InterPro" id="IPR014716">
    <property type="entry name" value="Fibrinogen_a/b/g_C_1"/>
</dbReference>
<dbReference type="GO" id="GO:0005615">
    <property type="term" value="C:extracellular space"/>
    <property type="evidence" value="ECO:0007669"/>
    <property type="project" value="TreeGrafter"/>
</dbReference>
<dbReference type="InterPro" id="IPR008160">
    <property type="entry name" value="Collagen"/>
</dbReference>
<keyword evidence="14" id="KW-1185">Reference proteome</keyword>
<dbReference type="GO" id="GO:0003823">
    <property type="term" value="F:antigen binding"/>
    <property type="evidence" value="ECO:0007669"/>
    <property type="project" value="TreeGrafter"/>
</dbReference>
<evidence type="ECO:0000256" key="4">
    <source>
        <dbReference type="ARBA" id="ARBA00022525"/>
    </source>
</evidence>
<dbReference type="Ensembl" id="ENSCABT00000014381.1">
    <property type="protein sequence ID" value="ENSCABP00000013107.1"/>
    <property type="gene ID" value="ENSCABG00000009827.1"/>
</dbReference>
<dbReference type="OMA" id="QQGARNC"/>
<comment type="subcellular location">
    <subcellularLocation>
        <location evidence="2">Secreted</location>
    </subcellularLocation>
</comment>
<evidence type="ECO:0000256" key="11">
    <source>
        <dbReference type="SAM" id="MobiDB-lite"/>
    </source>
</evidence>
<dbReference type="PROSITE" id="PS00514">
    <property type="entry name" value="FIBRINOGEN_C_1"/>
    <property type="match status" value="1"/>
</dbReference>
<dbReference type="Pfam" id="PF00147">
    <property type="entry name" value="Fibrinogen_C"/>
    <property type="match status" value="1"/>
</dbReference>
<evidence type="ECO:0000256" key="10">
    <source>
        <dbReference type="ARBA" id="ARBA00023278"/>
    </source>
</evidence>
<accession>A0A8C0GTJ5</accession>
<keyword evidence="4" id="KW-0964">Secreted</keyword>
<protein>
    <recommendedName>
        <fullName evidence="12">Fibrinogen C-terminal domain-containing protein</fullName>
    </recommendedName>
</protein>
<evidence type="ECO:0000256" key="7">
    <source>
        <dbReference type="ARBA" id="ARBA00023157"/>
    </source>
</evidence>
<dbReference type="PANTHER" id="PTHR19143:SF415">
    <property type="entry name" value="FICOLIN-3"/>
    <property type="match status" value="1"/>
</dbReference>
<dbReference type="FunFam" id="3.90.215.10:FF:000001">
    <property type="entry name" value="Tenascin isoform 1"/>
    <property type="match status" value="1"/>
</dbReference>
<keyword evidence="9" id="KW-1199">Hemostasis impairing toxin</keyword>
<dbReference type="PANTHER" id="PTHR19143">
    <property type="entry name" value="FIBRINOGEN/TENASCIN/ANGIOPOEITIN"/>
    <property type="match status" value="1"/>
</dbReference>
<evidence type="ECO:0000256" key="2">
    <source>
        <dbReference type="ARBA" id="ARBA00004613"/>
    </source>
</evidence>
<evidence type="ECO:0000256" key="9">
    <source>
        <dbReference type="ARBA" id="ARBA00023240"/>
    </source>
</evidence>
<reference evidence="13" key="1">
    <citation type="submission" date="2025-08" db="UniProtKB">
        <authorList>
            <consortium name="Ensembl"/>
        </authorList>
    </citation>
    <scope>IDENTIFICATION</scope>
</reference>
<dbReference type="Proteomes" id="UP000694404">
    <property type="component" value="Unplaced"/>
</dbReference>
<dbReference type="InterPro" id="IPR050373">
    <property type="entry name" value="Fibrinogen_C-term_domain"/>
</dbReference>
<feature type="domain" description="Fibrinogen C-terminal" evidence="12">
    <location>
        <begin position="146"/>
        <end position="363"/>
    </location>
</feature>
<dbReference type="GO" id="GO:0005102">
    <property type="term" value="F:signaling receptor binding"/>
    <property type="evidence" value="ECO:0007669"/>
    <property type="project" value="TreeGrafter"/>
</dbReference>
<keyword evidence="10" id="KW-0379">Hydroxylation</keyword>
<comment type="similarity">
    <text evidence="3">Belongs to the ficolin lectin family. Veficolin subfamily.</text>
</comment>
<dbReference type="InterPro" id="IPR002181">
    <property type="entry name" value="Fibrinogen_a/b/g_C_dom"/>
</dbReference>